<comment type="similarity">
    <text evidence="2">Belongs to the major facilitator superfamily. TCR/Tet family.</text>
</comment>
<dbReference type="PROSITE" id="PS50850">
    <property type="entry name" value="MFS"/>
    <property type="match status" value="1"/>
</dbReference>
<feature type="transmembrane region" description="Helical" evidence="8">
    <location>
        <begin position="144"/>
        <end position="163"/>
    </location>
</feature>
<feature type="compositionally biased region" description="Polar residues" evidence="7">
    <location>
        <begin position="24"/>
        <end position="39"/>
    </location>
</feature>
<proteinExistence type="inferred from homology"/>
<organism evidence="10 11">
    <name type="scientific">Sclerotinia nivalis</name>
    <dbReference type="NCBI Taxonomy" id="352851"/>
    <lineage>
        <taxon>Eukaryota</taxon>
        <taxon>Fungi</taxon>
        <taxon>Dikarya</taxon>
        <taxon>Ascomycota</taxon>
        <taxon>Pezizomycotina</taxon>
        <taxon>Leotiomycetes</taxon>
        <taxon>Helotiales</taxon>
        <taxon>Sclerotiniaceae</taxon>
        <taxon>Sclerotinia</taxon>
    </lineage>
</organism>
<dbReference type="Gene3D" id="1.20.1250.20">
    <property type="entry name" value="MFS general substrate transporter like domains"/>
    <property type="match status" value="1"/>
</dbReference>
<keyword evidence="11" id="KW-1185">Reference proteome</keyword>
<comment type="caution">
    <text evidence="10">The sequence shown here is derived from an EMBL/GenBank/DDBJ whole genome shotgun (WGS) entry which is preliminary data.</text>
</comment>
<evidence type="ECO:0000256" key="2">
    <source>
        <dbReference type="ARBA" id="ARBA00007520"/>
    </source>
</evidence>
<dbReference type="AlphaFoldDB" id="A0A9X0DCE3"/>
<gene>
    <name evidence="10" type="ORF">OCU04_012456</name>
</gene>
<evidence type="ECO:0000256" key="8">
    <source>
        <dbReference type="SAM" id="Phobius"/>
    </source>
</evidence>
<sequence length="202" mass="21412">MSGNYQKYHGASASAPVMEVNLEKGTNATSTSNQSSLPSADNPVVASKENIEAVRPHPTSDSEVEEPARSLKGIKWIICVLSIYSAVFLYALDNTIVATIQPAIIKNLGHIEKLPWVSVAYQTTSVALDLTWGKLFGKFNGKTLFLATVLIFEIGSAICGAAPNINAEIIGRAICGVGGIGIYMGALNILADNHQQGASCLY</sequence>
<dbReference type="EMBL" id="JAPEIS010000016">
    <property type="protein sequence ID" value="KAJ8058261.1"/>
    <property type="molecule type" value="Genomic_DNA"/>
</dbReference>
<dbReference type="InterPro" id="IPR036259">
    <property type="entry name" value="MFS_trans_sf"/>
</dbReference>
<dbReference type="PANTHER" id="PTHR23501">
    <property type="entry name" value="MAJOR FACILITATOR SUPERFAMILY"/>
    <property type="match status" value="1"/>
</dbReference>
<evidence type="ECO:0000256" key="5">
    <source>
        <dbReference type="ARBA" id="ARBA00022989"/>
    </source>
</evidence>
<dbReference type="GO" id="GO:0022857">
    <property type="term" value="F:transmembrane transporter activity"/>
    <property type="evidence" value="ECO:0007669"/>
    <property type="project" value="InterPro"/>
</dbReference>
<keyword evidence="3" id="KW-0813">Transport</keyword>
<keyword evidence="4 8" id="KW-0812">Transmembrane</keyword>
<feature type="region of interest" description="Disordered" evidence="7">
    <location>
        <begin position="19"/>
        <end position="43"/>
    </location>
</feature>
<evidence type="ECO:0000256" key="4">
    <source>
        <dbReference type="ARBA" id="ARBA00022692"/>
    </source>
</evidence>
<dbReference type="Pfam" id="PF07690">
    <property type="entry name" value="MFS_1"/>
    <property type="match status" value="1"/>
</dbReference>
<reference evidence="10" key="1">
    <citation type="submission" date="2022-11" db="EMBL/GenBank/DDBJ databases">
        <title>Genome Resource of Sclerotinia nivalis Strain SnTB1, a Plant Pathogen Isolated from American Ginseng.</title>
        <authorList>
            <person name="Fan S."/>
        </authorList>
    </citation>
    <scope>NUCLEOTIDE SEQUENCE</scope>
    <source>
        <strain evidence="10">SnTB1</strain>
    </source>
</reference>
<dbReference type="PANTHER" id="PTHR23501:SF12">
    <property type="entry name" value="MAJOR FACILITATOR SUPERFAMILY (MFS) PROFILE DOMAIN-CONTAINING PROTEIN-RELATED"/>
    <property type="match status" value="1"/>
</dbReference>
<name>A0A9X0DCE3_9HELO</name>
<dbReference type="InterPro" id="IPR020846">
    <property type="entry name" value="MFS_dom"/>
</dbReference>
<dbReference type="InterPro" id="IPR011701">
    <property type="entry name" value="MFS"/>
</dbReference>
<dbReference type="OrthoDB" id="3472919at2759"/>
<evidence type="ECO:0000259" key="9">
    <source>
        <dbReference type="PROSITE" id="PS50850"/>
    </source>
</evidence>
<keyword evidence="6 8" id="KW-0472">Membrane</keyword>
<feature type="transmembrane region" description="Helical" evidence="8">
    <location>
        <begin position="169"/>
        <end position="191"/>
    </location>
</feature>
<feature type="transmembrane region" description="Helical" evidence="8">
    <location>
        <begin position="73"/>
        <end position="92"/>
    </location>
</feature>
<evidence type="ECO:0000256" key="6">
    <source>
        <dbReference type="ARBA" id="ARBA00023136"/>
    </source>
</evidence>
<accession>A0A9X0DCE3</accession>
<evidence type="ECO:0000313" key="10">
    <source>
        <dbReference type="EMBL" id="KAJ8058261.1"/>
    </source>
</evidence>
<evidence type="ECO:0000256" key="3">
    <source>
        <dbReference type="ARBA" id="ARBA00022448"/>
    </source>
</evidence>
<evidence type="ECO:0000256" key="7">
    <source>
        <dbReference type="SAM" id="MobiDB-lite"/>
    </source>
</evidence>
<dbReference type="GO" id="GO:0005886">
    <property type="term" value="C:plasma membrane"/>
    <property type="evidence" value="ECO:0007669"/>
    <property type="project" value="TreeGrafter"/>
</dbReference>
<protein>
    <recommendedName>
        <fullName evidence="9">Major facilitator superfamily (MFS) profile domain-containing protein</fullName>
    </recommendedName>
</protein>
<comment type="subcellular location">
    <subcellularLocation>
        <location evidence="1">Membrane</location>
        <topology evidence="1">Multi-pass membrane protein</topology>
    </subcellularLocation>
</comment>
<evidence type="ECO:0000256" key="1">
    <source>
        <dbReference type="ARBA" id="ARBA00004141"/>
    </source>
</evidence>
<dbReference type="SUPFAM" id="SSF103473">
    <property type="entry name" value="MFS general substrate transporter"/>
    <property type="match status" value="1"/>
</dbReference>
<feature type="domain" description="Major facilitator superfamily (MFS) profile" evidence="9">
    <location>
        <begin position="79"/>
        <end position="202"/>
    </location>
</feature>
<keyword evidence="5 8" id="KW-1133">Transmembrane helix</keyword>
<evidence type="ECO:0000313" key="11">
    <source>
        <dbReference type="Proteomes" id="UP001152300"/>
    </source>
</evidence>
<dbReference type="Proteomes" id="UP001152300">
    <property type="component" value="Unassembled WGS sequence"/>
</dbReference>